<dbReference type="Proteomes" id="UP001159405">
    <property type="component" value="Unassembled WGS sequence"/>
</dbReference>
<sequence>MSRQRKISAFFGQGQPENNAENTETDEAEPGKDQGSEPKAKVAKRNFQDSCLEKYKWLKYDPAKGTPMDFPKITVLCSVRVANNQEQAVVSGMRTVYWLAEEHIATEKYKSLMNILKMQGCKDIENLNVAKNASYNSVQTAKDFQSVIAECVQDEIT</sequence>
<dbReference type="EMBL" id="CALNXK010000063">
    <property type="protein sequence ID" value="CAH3139720.1"/>
    <property type="molecule type" value="Genomic_DNA"/>
</dbReference>
<comment type="caution">
    <text evidence="2">The sequence shown here is derived from an EMBL/GenBank/DDBJ whole genome shotgun (WGS) entry which is preliminary data.</text>
</comment>
<proteinExistence type="predicted"/>
<keyword evidence="3" id="KW-1185">Reference proteome</keyword>
<evidence type="ECO:0000256" key="1">
    <source>
        <dbReference type="SAM" id="MobiDB-lite"/>
    </source>
</evidence>
<protein>
    <submittedName>
        <fullName evidence="2">Uncharacterized protein</fullName>
    </submittedName>
</protein>
<feature type="non-terminal residue" evidence="2">
    <location>
        <position position="157"/>
    </location>
</feature>
<evidence type="ECO:0000313" key="2">
    <source>
        <dbReference type="EMBL" id="CAH3139720.1"/>
    </source>
</evidence>
<name>A0ABN8PAG1_9CNID</name>
<accession>A0ABN8PAG1</accession>
<organism evidence="2 3">
    <name type="scientific">Porites lobata</name>
    <dbReference type="NCBI Taxonomy" id="104759"/>
    <lineage>
        <taxon>Eukaryota</taxon>
        <taxon>Metazoa</taxon>
        <taxon>Cnidaria</taxon>
        <taxon>Anthozoa</taxon>
        <taxon>Hexacorallia</taxon>
        <taxon>Scleractinia</taxon>
        <taxon>Fungiina</taxon>
        <taxon>Poritidae</taxon>
        <taxon>Porites</taxon>
    </lineage>
</organism>
<reference evidence="2 3" key="1">
    <citation type="submission" date="2022-05" db="EMBL/GenBank/DDBJ databases">
        <authorList>
            <consortium name="Genoscope - CEA"/>
            <person name="William W."/>
        </authorList>
    </citation>
    <scope>NUCLEOTIDE SEQUENCE [LARGE SCALE GENOMIC DNA]</scope>
</reference>
<feature type="region of interest" description="Disordered" evidence="1">
    <location>
        <begin position="1"/>
        <end position="44"/>
    </location>
</feature>
<gene>
    <name evidence="2" type="ORF">PLOB_00040785</name>
</gene>
<evidence type="ECO:0000313" key="3">
    <source>
        <dbReference type="Proteomes" id="UP001159405"/>
    </source>
</evidence>
<feature type="compositionally biased region" description="Basic and acidic residues" evidence="1">
    <location>
        <begin position="29"/>
        <end position="40"/>
    </location>
</feature>